<gene>
    <name evidence="2" type="ORF">AVDCRST_MAG05-5272</name>
</gene>
<proteinExistence type="predicted"/>
<name>A0A6J4U650_9ACTN</name>
<feature type="region of interest" description="Disordered" evidence="1">
    <location>
        <begin position="1"/>
        <end position="44"/>
    </location>
</feature>
<sequence length="73" mass="8035">CPGGPRRKGFGWRRSRLSPGRAAGSTSPATTMRRPSPAIGMPTRKRSACPFHLCVRSRCRTTPPLMRRSPGRC</sequence>
<evidence type="ECO:0000256" key="1">
    <source>
        <dbReference type="SAM" id="MobiDB-lite"/>
    </source>
</evidence>
<reference evidence="2" key="1">
    <citation type="submission" date="2020-02" db="EMBL/GenBank/DDBJ databases">
        <authorList>
            <person name="Meier V. D."/>
        </authorList>
    </citation>
    <scope>NUCLEOTIDE SEQUENCE</scope>
    <source>
        <strain evidence="2">AVDCRST_MAG05</strain>
    </source>
</reference>
<organism evidence="2">
    <name type="scientific">uncultured Rubrobacteraceae bacterium</name>
    <dbReference type="NCBI Taxonomy" id="349277"/>
    <lineage>
        <taxon>Bacteria</taxon>
        <taxon>Bacillati</taxon>
        <taxon>Actinomycetota</taxon>
        <taxon>Rubrobacteria</taxon>
        <taxon>Rubrobacterales</taxon>
        <taxon>Rubrobacteraceae</taxon>
        <taxon>environmental samples</taxon>
    </lineage>
</organism>
<dbReference type="AlphaFoldDB" id="A0A6J4U650"/>
<protein>
    <submittedName>
        <fullName evidence="2">Uncharacterized protein</fullName>
    </submittedName>
</protein>
<feature type="compositionally biased region" description="Basic residues" evidence="1">
    <location>
        <begin position="1"/>
        <end position="16"/>
    </location>
</feature>
<accession>A0A6J4U650</accession>
<feature type="non-terminal residue" evidence="2">
    <location>
        <position position="73"/>
    </location>
</feature>
<feature type="non-terminal residue" evidence="2">
    <location>
        <position position="1"/>
    </location>
</feature>
<evidence type="ECO:0000313" key="2">
    <source>
        <dbReference type="EMBL" id="CAA9539646.1"/>
    </source>
</evidence>
<dbReference type="EMBL" id="CADCVM010000560">
    <property type="protein sequence ID" value="CAA9539646.1"/>
    <property type="molecule type" value="Genomic_DNA"/>
</dbReference>